<dbReference type="InterPro" id="IPR045864">
    <property type="entry name" value="aa-tRNA-synth_II/BPL/LPL"/>
</dbReference>
<keyword evidence="4" id="KW-0547">Nucleotide-binding</keyword>
<dbReference type="SUPFAM" id="SSF55681">
    <property type="entry name" value="Class II aaRS and biotin synthetases"/>
    <property type="match status" value="1"/>
</dbReference>
<keyword evidence="6" id="KW-0030">Aminoacyl-tRNA synthetase</keyword>
<dbReference type="Pfam" id="PF00587">
    <property type="entry name" value="tRNA-synt_2b"/>
    <property type="match status" value="1"/>
</dbReference>
<dbReference type="AlphaFoldDB" id="A0A8T2N332"/>
<dbReference type="GO" id="GO:0005524">
    <property type="term" value="F:ATP binding"/>
    <property type="evidence" value="ECO:0007669"/>
    <property type="project" value="UniProtKB-KW"/>
</dbReference>
<dbReference type="Gene3D" id="3.30.930.10">
    <property type="entry name" value="Bira Bifunctional Protein, Domain 2"/>
    <property type="match status" value="2"/>
</dbReference>
<dbReference type="EMBL" id="JAFBMS010000413">
    <property type="protein sequence ID" value="KAG9330967.1"/>
    <property type="molecule type" value="Genomic_DNA"/>
</dbReference>
<dbReference type="PROSITE" id="PS51257">
    <property type="entry name" value="PROKAR_LIPOPROTEIN"/>
    <property type="match status" value="1"/>
</dbReference>
<comment type="similarity">
    <text evidence="1">Belongs to the class-II aminoacyl-tRNA synthetase family. Type-1 seryl-tRNA synthetase subfamily.</text>
</comment>
<comment type="caution">
    <text evidence="9">The sequence shown here is derived from an EMBL/GenBank/DDBJ whole genome shotgun (WGS) entry which is preliminary data.</text>
</comment>
<evidence type="ECO:0000256" key="3">
    <source>
        <dbReference type="ARBA" id="ARBA00022598"/>
    </source>
</evidence>
<feature type="domain" description="Aminoacyl-transfer RNA synthetases class-II family profile" evidence="8">
    <location>
        <begin position="182"/>
        <end position="321"/>
    </location>
</feature>
<dbReference type="InterPro" id="IPR006195">
    <property type="entry name" value="aa-tRNA-synth_II"/>
</dbReference>
<evidence type="ECO:0000256" key="4">
    <source>
        <dbReference type="ARBA" id="ARBA00022741"/>
    </source>
</evidence>
<dbReference type="GO" id="GO:0004828">
    <property type="term" value="F:serine-tRNA ligase activity"/>
    <property type="evidence" value="ECO:0007669"/>
    <property type="project" value="UniProtKB-EC"/>
</dbReference>
<dbReference type="InterPro" id="IPR010978">
    <property type="entry name" value="tRNA-bd_arm"/>
</dbReference>
<keyword evidence="5" id="KW-0067">ATP-binding</keyword>
<keyword evidence="3" id="KW-0436">Ligase</keyword>
<evidence type="ECO:0000256" key="5">
    <source>
        <dbReference type="ARBA" id="ARBA00022840"/>
    </source>
</evidence>
<dbReference type="InterPro" id="IPR042103">
    <property type="entry name" value="SerRS_1_N_sf"/>
</dbReference>
<evidence type="ECO:0000313" key="10">
    <source>
        <dbReference type="Proteomes" id="UP000824540"/>
    </source>
</evidence>
<dbReference type="Gene3D" id="1.10.287.40">
    <property type="entry name" value="Serine-tRNA synthetase, tRNA binding domain"/>
    <property type="match status" value="2"/>
</dbReference>
<dbReference type="OrthoDB" id="10264585at2759"/>
<proteinExistence type="inferred from homology"/>
<evidence type="ECO:0000256" key="7">
    <source>
        <dbReference type="ARBA" id="ARBA00031113"/>
    </source>
</evidence>
<evidence type="ECO:0000256" key="1">
    <source>
        <dbReference type="ARBA" id="ARBA00010728"/>
    </source>
</evidence>
<accession>A0A8T2N332</accession>
<dbReference type="EC" id="6.1.1.11" evidence="2"/>
<keyword evidence="10" id="KW-1185">Reference proteome</keyword>
<dbReference type="PANTHER" id="PTHR11778">
    <property type="entry name" value="SERYL-TRNA SYNTHETASE"/>
    <property type="match status" value="1"/>
</dbReference>
<dbReference type="SUPFAM" id="SSF46589">
    <property type="entry name" value="tRNA-binding arm"/>
    <property type="match status" value="1"/>
</dbReference>
<evidence type="ECO:0000313" key="9">
    <source>
        <dbReference type="EMBL" id="KAG9330967.1"/>
    </source>
</evidence>
<organism evidence="9 10">
    <name type="scientific">Albula glossodonta</name>
    <name type="common">roundjaw bonefish</name>
    <dbReference type="NCBI Taxonomy" id="121402"/>
    <lineage>
        <taxon>Eukaryota</taxon>
        <taxon>Metazoa</taxon>
        <taxon>Chordata</taxon>
        <taxon>Craniata</taxon>
        <taxon>Vertebrata</taxon>
        <taxon>Euteleostomi</taxon>
        <taxon>Actinopterygii</taxon>
        <taxon>Neopterygii</taxon>
        <taxon>Teleostei</taxon>
        <taxon>Albuliformes</taxon>
        <taxon>Albulidae</taxon>
        <taxon>Albula</taxon>
    </lineage>
</organism>
<reference evidence="9" key="1">
    <citation type="thesis" date="2021" institute="BYU ScholarsArchive" country="Provo, UT, USA">
        <title>Applications of and Algorithms for Genome Assembly and Genomic Analyses with an Emphasis on Marine Teleosts.</title>
        <authorList>
            <person name="Pickett B.D."/>
        </authorList>
    </citation>
    <scope>NUCLEOTIDE SEQUENCE</scope>
    <source>
        <strain evidence="9">HI-2016</strain>
    </source>
</reference>
<evidence type="ECO:0000259" key="8">
    <source>
        <dbReference type="PROSITE" id="PS50862"/>
    </source>
</evidence>
<name>A0A8T2N332_9TELE</name>
<evidence type="ECO:0000256" key="2">
    <source>
        <dbReference type="ARBA" id="ARBA00012840"/>
    </source>
</evidence>
<dbReference type="GO" id="GO:0006434">
    <property type="term" value="P:seryl-tRNA aminoacylation"/>
    <property type="evidence" value="ECO:0007669"/>
    <property type="project" value="InterPro"/>
</dbReference>
<dbReference type="InterPro" id="IPR002314">
    <property type="entry name" value="aa-tRNA-synt_IIb"/>
</dbReference>
<dbReference type="PROSITE" id="PS50862">
    <property type="entry name" value="AA_TRNA_LIGASE_II"/>
    <property type="match status" value="1"/>
</dbReference>
<evidence type="ECO:0000256" key="6">
    <source>
        <dbReference type="ARBA" id="ARBA00023146"/>
    </source>
</evidence>
<sequence length="321" mass="36422">MATSVRMLVRLSALNVFKKPIPQHCFCTTALLASCRWIHSPRSSLYEHAQEGYIYKPDLDMRIVCEETDKVIANVENRKGDLRAEDVPDIDQHDKKILPTLPEFETARGKGREIRHRLSELYPKESELEQQHYLQALRLPNSTHPSVPIGDESQAKVLELVGQKPEFDFKVKGHLEIGEQLDLIRQRSGVVSECLASILSPSCLHFLWLSEDSAQTDLNLAGTGEVGVAGYFMDHAVNHRDLPMRMVCCSTCYRAETDTGREAWGLYRVHHFSKVEMFGVTADETGQESSQLLDEFLSLQKEIFSALELHYRSACLFTVSE</sequence>
<dbReference type="InterPro" id="IPR002317">
    <property type="entry name" value="Ser-tRNA-ligase_type_1"/>
</dbReference>
<protein>
    <recommendedName>
        <fullName evidence="2">serine--tRNA ligase</fullName>
        <ecNumber evidence="2">6.1.1.11</ecNumber>
    </recommendedName>
    <alternativeName>
        <fullName evidence="7">Seryl-tRNA synthetase</fullName>
    </alternativeName>
</protein>
<gene>
    <name evidence="9" type="ORF">JZ751_021424</name>
</gene>
<dbReference type="Proteomes" id="UP000824540">
    <property type="component" value="Unassembled WGS sequence"/>
</dbReference>